<accession>A0A0D2L3A6</accession>
<dbReference type="Pfam" id="PF05147">
    <property type="entry name" value="LANC_like"/>
    <property type="match status" value="1"/>
</dbReference>
<proteinExistence type="inferred from homology"/>
<dbReference type="GO" id="GO:0005975">
    <property type="term" value="P:carbohydrate metabolic process"/>
    <property type="evidence" value="ECO:0007669"/>
    <property type="project" value="InterPro"/>
</dbReference>
<gene>
    <name evidence="4" type="ORF">MNEG_6265</name>
</gene>
<dbReference type="InterPro" id="IPR020464">
    <property type="entry name" value="LanC-like_prot_euk"/>
</dbReference>
<dbReference type="InterPro" id="IPR012341">
    <property type="entry name" value="6hp_glycosidase-like_sf"/>
</dbReference>
<dbReference type="Gene3D" id="1.50.10.10">
    <property type="match status" value="1"/>
</dbReference>
<evidence type="ECO:0000256" key="1">
    <source>
        <dbReference type="ARBA" id="ARBA00004430"/>
    </source>
</evidence>
<evidence type="ECO:0000313" key="4">
    <source>
        <dbReference type="EMBL" id="KIZ01699.1"/>
    </source>
</evidence>
<name>A0A0D2L3A6_9CHLO</name>
<keyword evidence="3" id="KW-0479">Metal-binding</keyword>
<keyword evidence="3" id="KW-0862">Zinc</keyword>
<dbReference type="PANTHER" id="PTHR12736">
    <property type="entry name" value="LANC-LIKE PROTEIN"/>
    <property type="match status" value="1"/>
</dbReference>
<evidence type="ECO:0000256" key="2">
    <source>
        <dbReference type="ARBA" id="ARBA00007179"/>
    </source>
</evidence>
<protein>
    <submittedName>
        <fullName evidence="4">LanC-like protein 2</fullName>
    </submittedName>
</protein>
<dbReference type="PRINTS" id="PR01950">
    <property type="entry name" value="LANCSUPER"/>
</dbReference>
<dbReference type="InterPro" id="IPR032675">
    <property type="entry name" value="LRR_dom_sf"/>
</dbReference>
<evidence type="ECO:0000313" key="5">
    <source>
        <dbReference type="Proteomes" id="UP000054498"/>
    </source>
</evidence>
<evidence type="ECO:0000256" key="3">
    <source>
        <dbReference type="PIRSR" id="PIRSR607822-1"/>
    </source>
</evidence>
<reference evidence="4 5" key="1">
    <citation type="journal article" date="2013" name="BMC Genomics">
        <title>Reconstruction of the lipid metabolism for the microalga Monoraphidium neglectum from its genome sequence reveals characteristics suitable for biofuel production.</title>
        <authorList>
            <person name="Bogen C."/>
            <person name="Al-Dilaimi A."/>
            <person name="Albersmeier A."/>
            <person name="Wichmann J."/>
            <person name="Grundmann M."/>
            <person name="Rupp O."/>
            <person name="Lauersen K.J."/>
            <person name="Blifernez-Klassen O."/>
            <person name="Kalinowski J."/>
            <person name="Goesmann A."/>
            <person name="Mussgnug J.H."/>
            <person name="Kruse O."/>
        </authorList>
    </citation>
    <scope>NUCLEOTIDE SEQUENCE [LARGE SCALE GENOMIC DNA]</scope>
    <source>
        <strain evidence="4 5">SAG 48.87</strain>
    </source>
</reference>
<dbReference type="EMBL" id="KK101221">
    <property type="protein sequence ID" value="KIZ01699.1"/>
    <property type="molecule type" value="Genomic_DNA"/>
</dbReference>
<dbReference type="PANTHER" id="PTHR12736:SF7">
    <property type="entry name" value="LANC-LIKE PROTEIN 3"/>
    <property type="match status" value="1"/>
</dbReference>
<dbReference type="AlphaFoldDB" id="A0A0D2L3A6"/>
<dbReference type="RefSeq" id="XP_013900718.1">
    <property type="nucleotide sequence ID" value="XM_014045264.1"/>
</dbReference>
<dbReference type="Gene3D" id="3.80.10.10">
    <property type="entry name" value="Ribonuclease Inhibitor"/>
    <property type="match status" value="2"/>
</dbReference>
<feature type="non-terminal residue" evidence="4">
    <location>
        <position position="1"/>
    </location>
</feature>
<dbReference type="GeneID" id="25739141"/>
<dbReference type="GO" id="GO:0005886">
    <property type="term" value="C:plasma membrane"/>
    <property type="evidence" value="ECO:0007669"/>
    <property type="project" value="TreeGrafter"/>
</dbReference>
<feature type="binding site" evidence="3">
    <location>
        <position position="619"/>
    </location>
    <ligand>
        <name>Zn(2+)</name>
        <dbReference type="ChEBI" id="CHEBI:29105"/>
    </ligand>
</feature>
<dbReference type="Proteomes" id="UP000054498">
    <property type="component" value="Unassembled WGS sequence"/>
</dbReference>
<dbReference type="GO" id="GO:0005930">
    <property type="term" value="C:axoneme"/>
    <property type="evidence" value="ECO:0007669"/>
    <property type="project" value="UniProtKB-SubCell"/>
</dbReference>
<dbReference type="PRINTS" id="PR01951">
    <property type="entry name" value="LANCEUKARYTE"/>
</dbReference>
<organism evidence="4 5">
    <name type="scientific">Monoraphidium neglectum</name>
    <dbReference type="NCBI Taxonomy" id="145388"/>
    <lineage>
        <taxon>Eukaryota</taxon>
        <taxon>Viridiplantae</taxon>
        <taxon>Chlorophyta</taxon>
        <taxon>core chlorophytes</taxon>
        <taxon>Chlorophyceae</taxon>
        <taxon>CS clade</taxon>
        <taxon>Sphaeropleales</taxon>
        <taxon>Selenastraceae</taxon>
        <taxon>Monoraphidium</taxon>
    </lineage>
</organism>
<dbReference type="SUPFAM" id="SSF52047">
    <property type="entry name" value="RNI-like"/>
    <property type="match status" value="1"/>
</dbReference>
<comment type="similarity">
    <text evidence="2">Belongs to the LanC-like protein family.</text>
</comment>
<comment type="subcellular location">
    <subcellularLocation>
        <location evidence="1">Cytoplasm</location>
        <location evidence="1">Cytoskeleton</location>
        <location evidence="1">Cilium axoneme</location>
    </subcellularLocation>
</comment>
<sequence>ALKLSGSATAFLPSVFAEASCLYSLELLAAEPAPLHALWRAPWLPRLERLVLRVPSLGPDGLAPLRGAPLPRLRELRVAPRDVRGVCAADAAALAACGLPALRVLKLSRLGLGGAAAVAAAPWVAGLEDLTLSKCADLAHRGGGGPSGACSEARASVADLAAVPLTALRRLALSGGSCGPGLDGGAVAALLAAPWAAGLERLELSGALLGGCCGAARDAMGGLAAARLPRLSALRLSCGLTAADVAGVLSKAAWLHGLTDLDLSFNPDLGSEGFAAIAGLSTPRLARLGLRFSGVSAVGLRSLALAPWLPQLQGLALDDHAVKAAAKAHRDVSGGGVYVGLGGIALTYLRIAQQVKRGFTYEHGAYLKKHTPAHALGLAREFAAADEALLPAGRRVTFLEGYSGSLALRAALAAAGGDAAGGRALAEALAAYHRSTVSRLPPGECELLYGRAGYLYSLLWLERQLGPGAEVVSHLLAQGREGAAGLGQQQARHWGLMYTWHGKQYLGAAHGLCGVVYVLLHCLPAVKESDDAAGSGLRALTAACDALAAAALPSGNLPSSLGSLEDRLVQWCHGAPGLVPTMLKAEEALGGGGRYLRAARRAAAAIWERGLLTKGVGLCHGISGNGYAFLSLYRATGEQQYLRMAQAFAVFAAERWQELYEVPDRPASLYEGLAGAVNFWLDVVDPQHSQWPGAEL</sequence>
<dbReference type="GO" id="GO:0031179">
    <property type="term" value="P:peptide modification"/>
    <property type="evidence" value="ECO:0007669"/>
    <property type="project" value="InterPro"/>
</dbReference>
<dbReference type="GO" id="GO:0046872">
    <property type="term" value="F:metal ion binding"/>
    <property type="evidence" value="ECO:0007669"/>
    <property type="project" value="UniProtKB-KW"/>
</dbReference>
<dbReference type="SUPFAM" id="SSF158745">
    <property type="entry name" value="LanC-like"/>
    <property type="match status" value="1"/>
</dbReference>
<feature type="binding site" evidence="3">
    <location>
        <position position="620"/>
    </location>
    <ligand>
        <name>Zn(2+)</name>
        <dbReference type="ChEBI" id="CHEBI:29105"/>
    </ligand>
</feature>
<keyword evidence="5" id="KW-1185">Reference proteome</keyword>
<dbReference type="SMART" id="SM01260">
    <property type="entry name" value="LANC_like"/>
    <property type="match status" value="1"/>
</dbReference>
<feature type="binding site" evidence="3">
    <location>
        <position position="572"/>
    </location>
    <ligand>
        <name>Zn(2+)</name>
        <dbReference type="ChEBI" id="CHEBI:29105"/>
    </ligand>
</feature>
<dbReference type="CDD" id="cd04794">
    <property type="entry name" value="euk_LANCL"/>
    <property type="match status" value="1"/>
</dbReference>
<dbReference type="KEGG" id="mng:MNEG_6265"/>
<dbReference type="InterPro" id="IPR007822">
    <property type="entry name" value="LANC-like"/>
</dbReference>
<dbReference type="OrthoDB" id="10257263at2759"/>